<dbReference type="InterPro" id="IPR006171">
    <property type="entry name" value="TOPRIM_dom"/>
</dbReference>
<feature type="compositionally biased region" description="Basic and acidic residues" evidence="8">
    <location>
        <begin position="854"/>
        <end position="863"/>
    </location>
</feature>
<dbReference type="PANTHER" id="PTHR11390:SF20">
    <property type="entry name" value="DNA TOPOISOMERASE 3-BETA-1"/>
    <property type="match status" value="1"/>
</dbReference>
<dbReference type="PROSITE" id="PS00396">
    <property type="entry name" value="TOPO_IA_1"/>
    <property type="match status" value="1"/>
</dbReference>
<sequence>MPTRILCVAEKPSLASAIARILARGGDGGDCGVVARRGLATEVHEFATAREGSWAFASGTRDGRAEWRVTSTTGHVASVEFSARYQAWEGCEPGELFAADVVKRADGRMVGHLEREARGCDYLVLFLDCDREGENICFEVMEACAGGLKTGATEPGAPSARILRAKFSAVTRESIERAMRTLGEPNRNEALAVDARQELDLKMGVAFTRFQTQYFLNKYDRLDARVVSYGPCQTPTLGFAVQRHLEIIRHVPEPYWALDASFDDAATGDTIAPAWRRTRLFDEETTRAFLQLVNDANEFRVTSIEVNAEKRGRPSGLNTVEMLKAASAGLGMGAHRAMQVAERLYMAGHISYPRTESTAYPRGFELKQTLTIQKSHPTWGAFVSRLLDEGSMTSPKRGVDAGDHPPITPMRASTEDQVGGGEAWRLYDFISRHFIASVSPDCEYETQTATLDAGGEEFTLQGKRVIEHGWTEIMPHRMIEDSSLPVCVVQGARIPLKSVRLRSESTSPPEYLTESELIGLMEKNGIGTDASIPTHINNIQVRKYVDVAKGRRIVPSQLGITLVQGYHAIDSELVLPTVRRHVERQLDLVAKGQAPYEGVVAHILAQMFDKFNYFTTNIAAMDALFEASFSHTTTESTPYSKCGRCSRYLKLVGATGRIQRLYCPTEEVVYELPIGGVFKQHNGRTCAICGFELLIVSQKGTGRAYPLCPFCFNHPPFEGAPRIKALLRGSPHPREHPVADDVSVSTCPECAASNRPGVLMLDPAATSPGKLYCSSAACDVLVQLPPSVKRSAVSHDAECAACEAKCLDLEMFNGDKATVCLRCEDELSKSVRVVRVKPPSSGRGGRGRGGRGGRGRDDERRRE</sequence>
<dbReference type="InterPro" id="IPR013826">
    <property type="entry name" value="Topo_IA_cen_sub3"/>
</dbReference>
<dbReference type="InterPro" id="IPR013497">
    <property type="entry name" value="Topo_IA_cen"/>
</dbReference>
<dbReference type="PROSITE" id="PS50880">
    <property type="entry name" value="TOPRIM"/>
    <property type="match status" value="1"/>
</dbReference>
<dbReference type="InterPro" id="IPR056452">
    <property type="entry name" value="Zn_ribbon_TOP3B"/>
</dbReference>
<keyword evidence="6 7" id="KW-0413">Isomerase</keyword>
<dbReference type="InterPro" id="IPR003601">
    <property type="entry name" value="Topo_IA_2"/>
</dbReference>
<evidence type="ECO:0000256" key="3">
    <source>
        <dbReference type="ARBA" id="ARBA00012891"/>
    </source>
</evidence>
<dbReference type="EC" id="5.6.2.1" evidence="3 7"/>
<comment type="similarity">
    <text evidence="2 7">Belongs to the type IA topoisomerase family.</text>
</comment>
<dbReference type="CDD" id="cd00186">
    <property type="entry name" value="TOP1Ac"/>
    <property type="match status" value="1"/>
</dbReference>
<organism evidence="11">
    <name type="scientific">Ostreococcus sp. 'lucimarinus'</name>
    <dbReference type="NCBI Taxonomy" id="242159"/>
    <lineage>
        <taxon>Eukaryota</taxon>
        <taxon>Viridiplantae</taxon>
        <taxon>Chlorophyta</taxon>
        <taxon>Mamiellophyceae</taxon>
        <taxon>Mamiellales</taxon>
        <taxon>Bathycoccaceae</taxon>
        <taxon>Ostreococcus</taxon>
    </lineage>
</organism>
<dbReference type="InterPro" id="IPR013825">
    <property type="entry name" value="Topo_IA_cen_sub2"/>
</dbReference>
<dbReference type="InterPro" id="IPR000380">
    <property type="entry name" value="Topo_IA"/>
</dbReference>
<dbReference type="EMBL" id="HBDX01005233">
    <property type="protein sequence ID" value="CAD8223781.1"/>
    <property type="molecule type" value="Transcribed_RNA"/>
</dbReference>
<dbReference type="FunFam" id="1.10.290.10:FF:000001">
    <property type="entry name" value="DNA topoisomerase"/>
    <property type="match status" value="1"/>
</dbReference>
<dbReference type="PRINTS" id="PR00417">
    <property type="entry name" value="PRTPISMRASEI"/>
</dbReference>
<dbReference type="GO" id="GO:0006281">
    <property type="term" value="P:DNA repair"/>
    <property type="evidence" value="ECO:0007669"/>
    <property type="project" value="TreeGrafter"/>
</dbReference>
<evidence type="ECO:0000256" key="1">
    <source>
        <dbReference type="ARBA" id="ARBA00000213"/>
    </source>
</evidence>
<dbReference type="Pfam" id="PF01751">
    <property type="entry name" value="Toprim"/>
    <property type="match status" value="1"/>
</dbReference>
<comment type="catalytic activity">
    <reaction evidence="1 7">
        <text>ATP-independent breakage of single-stranded DNA, followed by passage and rejoining.</text>
        <dbReference type="EC" id="5.6.2.1"/>
    </reaction>
</comment>
<evidence type="ECO:0000313" key="11">
    <source>
        <dbReference type="EMBL" id="CAD8223781.1"/>
    </source>
</evidence>
<dbReference type="GO" id="GO:0006265">
    <property type="term" value="P:DNA topological change"/>
    <property type="evidence" value="ECO:0007669"/>
    <property type="project" value="InterPro"/>
</dbReference>
<dbReference type="Gene3D" id="3.40.50.140">
    <property type="match status" value="1"/>
</dbReference>
<dbReference type="InterPro" id="IPR023405">
    <property type="entry name" value="Topo_IA_core_domain"/>
</dbReference>
<dbReference type="GO" id="GO:0003677">
    <property type="term" value="F:DNA binding"/>
    <property type="evidence" value="ECO:0007669"/>
    <property type="project" value="UniProtKB-KW"/>
</dbReference>
<gene>
    <name evidence="11" type="ORF">OLUC0939_LOCUS4505</name>
</gene>
<dbReference type="Gene3D" id="1.10.460.10">
    <property type="entry name" value="Topoisomerase I, domain 2"/>
    <property type="match status" value="1"/>
</dbReference>
<evidence type="ECO:0000256" key="2">
    <source>
        <dbReference type="ARBA" id="ARBA00009446"/>
    </source>
</evidence>
<dbReference type="GO" id="GO:0006310">
    <property type="term" value="P:DNA recombination"/>
    <property type="evidence" value="ECO:0007669"/>
    <property type="project" value="TreeGrafter"/>
</dbReference>
<dbReference type="Pfam" id="PF23546">
    <property type="entry name" value="Zn_ribbon_TOP3B"/>
    <property type="match status" value="1"/>
</dbReference>
<dbReference type="SUPFAM" id="SSF56712">
    <property type="entry name" value="Prokaryotic type I DNA topoisomerase"/>
    <property type="match status" value="1"/>
</dbReference>
<comment type="function">
    <text evidence="7">Introduces a single-strand break via transesterification at a target site in duplex DNA. Releases the supercoiling and torsional tension of DNA introduced during the DNA replication and transcription by transiently cleaving and rejoining one strand of the DNA duplex. The scissile phosphodiester is attacked by the catalytic tyrosine of the enzyme, resulting in the formation of a DNA-(5'-phosphotyrosyl)-enzyme intermediate and the expulsion of a 3'-OH DNA strand.</text>
</comment>
<dbReference type="Gene3D" id="1.10.290.10">
    <property type="entry name" value="Topoisomerase I, domain 4"/>
    <property type="match status" value="1"/>
</dbReference>
<dbReference type="Pfam" id="PF01131">
    <property type="entry name" value="Topoisom_bac"/>
    <property type="match status" value="1"/>
</dbReference>
<dbReference type="PROSITE" id="PS52039">
    <property type="entry name" value="TOPO_IA_2"/>
    <property type="match status" value="1"/>
</dbReference>
<dbReference type="InterPro" id="IPR013824">
    <property type="entry name" value="Topo_IA_cen_sub1"/>
</dbReference>
<evidence type="ECO:0000256" key="4">
    <source>
        <dbReference type="ARBA" id="ARBA00023029"/>
    </source>
</evidence>
<dbReference type="InterPro" id="IPR023406">
    <property type="entry name" value="Topo_IA_AS"/>
</dbReference>
<dbReference type="GO" id="GO:0003917">
    <property type="term" value="F:DNA topoisomerase type I (single strand cut, ATP-independent) activity"/>
    <property type="evidence" value="ECO:0007669"/>
    <property type="project" value="UniProtKB-EC"/>
</dbReference>
<evidence type="ECO:0000256" key="8">
    <source>
        <dbReference type="SAM" id="MobiDB-lite"/>
    </source>
</evidence>
<dbReference type="SMART" id="SM00436">
    <property type="entry name" value="TOP1Bc"/>
    <property type="match status" value="1"/>
</dbReference>
<evidence type="ECO:0000259" key="9">
    <source>
        <dbReference type="PROSITE" id="PS50880"/>
    </source>
</evidence>
<feature type="region of interest" description="Disordered" evidence="8">
    <location>
        <begin position="393"/>
        <end position="415"/>
    </location>
</feature>
<feature type="domain" description="Topo IA-type catalytic" evidence="10">
    <location>
        <begin position="186"/>
        <end position="611"/>
    </location>
</feature>
<dbReference type="PANTHER" id="PTHR11390">
    <property type="entry name" value="PROKARYOTIC DNA TOPOISOMERASE"/>
    <property type="match status" value="1"/>
</dbReference>
<reference evidence="11" key="1">
    <citation type="submission" date="2021-01" db="EMBL/GenBank/DDBJ databases">
        <authorList>
            <person name="Corre E."/>
            <person name="Pelletier E."/>
            <person name="Niang G."/>
            <person name="Scheremetjew M."/>
            <person name="Finn R."/>
            <person name="Kale V."/>
            <person name="Holt S."/>
            <person name="Cochrane G."/>
            <person name="Meng A."/>
            <person name="Brown T."/>
            <person name="Cohen L."/>
        </authorList>
    </citation>
    <scope>NUCLEOTIDE SEQUENCE</scope>
    <source>
        <strain evidence="11">Clade-A-BCC118000</strain>
    </source>
</reference>
<dbReference type="InterPro" id="IPR034144">
    <property type="entry name" value="TOPRIM_TopoIII"/>
</dbReference>
<dbReference type="InterPro" id="IPR003602">
    <property type="entry name" value="Topo_IA_DNA-bd_dom"/>
</dbReference>
<accession>A0A7R9T4R3</accession>
<protein>
    <recommendedName>
        <fullName evidence="3 7">DNA topoisomerase</fullName>
        <ecNumber evidence="3 7">5.6.2.1</ecNumber>
    </recommendedName>
</protein>
<proteinExistence type="inferred from homology"/>
<keyword evidence="4 7" id="KW-0799">Topoisomerase</keyword>
<dbReference type="CDD" id="cd03362">
    <property type="entry name" value="TOPRIM_TopoIA_TopoIII"/>
    <property type="match status" value="1"/>
</dbReference>
<dbReference type="AlphaFoldDB" id="A0A7R9T4R3"/>
<evidence type="ECO:0000256" key="5">
    <source>
        <dbReference type="ARBA" id="ARBA00023125"/>
    </source>
</evidence>
<feature type="domain" description="Toprim" evidence="9">
    <location>
        <begin position="4"/>
        <end position="168"/>
    </location>
</feature>
<feature type="region of interest" description="Disordered" evidence="8">
    <location>
        <begin position="834"/>
        <end position="863"/>
    </location>
</feature>
<evidence type="ECO:0000256" key="6">
    <source>
        <dbReference type="ARBA" id="ARBA00023235"/>
    </source>
</evidence>
<keyword evidence="5 7" id="KW-0238">DNA-binding</keyword>
<dbReference type="Gene3D" id="2.70.20.10">
    <property type="entry name" value="Topoisomerase I, domain 3"/>
    <property type="match status" value="1"/>
</dbReference>
<dbReference type="SMART" id="SM00493">
    <property type="entry name" value="TOPRIM"/>
    <property type="match status" value="1"/>
</dbReference>
<dbReference type="SMART" id="SM00437">
    <property type="entry name" value="TOP1Ac"/>
    <property type="match status" value="1"/>
</dbReference>
<name>A0A7R9T4R3_9CHLO</name>
<evidence type="ECO:0000259" key="10">
    <source>
        <dbReference type="PROSITE" id="PS52039"/>
    </source>
</evidence>
<evidence type="ECO:0000256" key="7">
    <source>
        <dbReference type="RuleBase" id="RU362092"/>
    </source>
</evidence>
<dbReference type="GO" id="GO:0005634">
    <property type="term" value="C:nucleus"/>
    <property type="evidence" value="ECO:0007669"/>
    <property type="project" value="TreeGrafter"/>
</dbReference>